<proteinExistence type="predicted"/>
<evidence type="ECO:0000313" key="1">
    <source>
        <dbReference type="EMBL" id="KAJ8369868.1"/>
    </source>
</evidence>
<accession>A0A9Q1FYZ3</accession>
<name>A0A9Q1FYZ3_SYNKA</name>
<sequence length="108" mass="11833">MAEILQMQNFIFPAPLQTWISLAGDHKLADNGPQLSACANWSQEFTVRKTAGHRSVGDLQSVCASLTVSGPGSPNLKAGITPMGRAQKEDWDGARKWEIGRQVQNRTR</sequence>
<dbReference type="AlphaFoldDB" id="A0A9Q1FYZ3"/>
<dbReference type="Proteomes" id="UP001152622">
    <property type="component" value="Chromosome 3"/>
</dbReference>
<protein>
    <submittedName>
        <fullName evidence="1">Uncharacterized protein</fullName>
    </submittedName>
</protein>
<reference evidence="1" key="1">
    <citation type="journal article" date="2023" name="Science">
        <title>Genome structures resolve the early diversification of teleost fishes.</title>
        <authorList>
            <person name="Parey E."/>
            <person name="Louis A."/>
            <person name="Montfort J."/>
            <person name="Bouchez O."/>
            <person name="Roques C."/>
            <person name="Iampietro C."/>
            <person name="Lluch J."/>
            <person name="Castinel A."/>
            <person name="Donnadieu C."/>
            <person name="Desvignes T."/>
            <person name="Floi Bucao C."/>
            <person name="Jouanno E."/>
            <person name="Wen M."/>
            <person name="Mejri S."/>
            <person name="Dirks R."/>
            <person name="Jansen H."/>
            <person name="Henkel C."/>
            <person name="Chen W.J."/>
            <person name="Zahm M."/>
            <person name="Cabau C."/>
            <person name="Klopp C."/>
            <person name="Thompson A.W."/>
            <person name="Robinson-Rechavi M."/>
            <person name="Braasch I."/>
            <person name="Lecointre G."/>
            <person name="Bobe J."/>
            <person name="Postlethwait J.H."/>
            <person name="Berthelot C."/>
            <person name="Roest Crollius H."/>
            <person name="Guiguen Y."/>
        </authorList>
    </citation>
    <scope>NUCLEOTIDE SEQUENCE</scope>
    <source>
        <strain evidence="1">WJC10195</strain>
    </source>
</reference>
<gene>
    <name evidence="1" type="ORF">SKAU_G00098960</name>
</gene>
<dbReference type="EMBL" id="JAINUF010000003">
    <property type="protein sequence ID" value="KAJ8369868.1"/>
    <property type="molecule type" value="Genomic_DNA"/>
</dbReference>
<comment type="caution">
    <text evidence="1">The sequence shown here is derived from an EMBL/GenBank/DDBJ whole genome shotgun (WGS) entry which is preliminary data.</text>
</comment>
<evidence type="ECO:0000313" key="2">
    <source>
        <dbReference type="Proteomes" id="UP001152622"/>
    </source>
</evidence>
<keyword evidence="2" id="KW-1185">Reference proteome</keyword>
<organism evidence="1 2">
    <name type="scientific">Synaphobranchus kaupii</name>
    <name type="common">Kaup's arrowtooth eel</name>
    <dbReference type="NCBI Taxonomy" id="118154"/>
    <lineage>
        <taxon>Eukaryota</taxon>
        <taxon>Metazoa</taxon>
        <taxon>Chordata</taxon>
        <taxon>Craniata</taxon>
        <taxon>Vertebrata</taxon>
        <taxon>Euteleostomi</taxon>
        <taxon>Actinopterygii</taxon>
        <taxon>Neopterygii</taxon>
        <taxon>Teleostei</taxon>
        <taxon>Anguilliformes</taxon>
        <taxon>Synaphobranchidae</taxon>
        <taxon>Synaphobranchus</taxon>
    </lineage>
</organism>